<dbReference type="SUPFAM" id="SSF48726">
    <property type="entry name" value="Immunoglobulin"/>
    <property type="match status" value="1"/>
</dbReference>
<evidence type="ECO:0000259" key="2">
    <source>
        <dbReference type="PROSITE" id="PS50835"/>
    </source>
</evidence>
<evidence type="ECO:0000313" key="3">
    <source>
        <dbReference type="EMBL" id="MBK1814541.1"/>
    </source>
</evidence>
<dbReference type="RefSeq" id="WP_200349501.1">
    <property type="nucleotide sequence ID" value="NZ_BAABHZ010000010.1"/>
</dbReference>
<feature type="signal peptide" evidence="1">
    <location>
        <begin position="1"/>
        <end position="28"/>
    </location>
</feature>
<feature type="chain" id="PRO_5037666624" evidence="1">
    <location>
        <begin position="29"/>
        <end position="1124"/>
    </location>
</feature>
<dbReference type="InterPro" id="IPR036179">
    <property type="entry name" value="Ig-like_dom_sf"/>
</dbReference>
<dbReference type="Gene3D" id="2.60.40.10">
    <property type="entry name" value="Immunoglobulins"/>
    <property type="match status" value="2"/>
</dbReference>
<dbReference type="AlphaFoldDB" id="A0A934R0B8"/>
<organism evidence="3 4">
    <name type="scientific">Luteolibacter yonseiensis</name>
    <dbReference type="NCBI Taxonomy" id="1144680"/>
    <lineage>
        <taxon>Bacteria</taxon>
        <taxon>Pseudomonadati</taxon>
        <taxon>Verrucomicrobiota</taxon>
        <taxon>Verrucomicrobiia</taxon>
        <taxon>Verrucomicrobiales</taxon>
        <taxon>Verrucomicrobiaceae</taxon>
        <taxon>Luteolibacter</taxon>
    </lineage>
</organism>
<dbReference type="Gene3D" id="2.60.120.260">
    <property type="entry name" value="Galactose-binding domain-like"/>
    <property type="match status" value="1"/>
</dbReference>
<dbReference type="Pfam" id="PF17892">
    <property type="entry name" value="Cadherin_5"/>
    <property type="match status" value="1"/>
</dbReference>
<dbReference type="Proteomes" id="UP000600139">
    <property type="component" value="Unassembled WGS sequence"/>
</dbReference>
<keyword evidence="1" id="KW-0732">Signal</keyword>
<keyword evidence="4" id="KW-1185">Reference proteome</keyword>
<gene>
    <name evidence="3" type="ORF">JIN84_02880</name>
</gene>
<dbReference type="SMART" id="SM00409">
    <property type="entry name" value="IG"/>
    <property type="match status" value="3"/>
</dbReference>
<dbReference type="InterPro" id="IPR003599">
    <property type="entry name" value="Ig_sub"/>
</dbReference>
<dbReference type="Gene3D" id="2.60.40.2810">
    <property type="match status" value="1"/>
</dbReference>
<reference evidence="3" key="1">
    <citation type="submission" date="2021-01" db="EMBL/GenBank/DDBJ databases">
        <title>Modified the classification status of verrucomicrobia.</title>
        <authorList>
            <person name="Feng X."/>
        </authorList>
    </citation>
    <scope>NUCLEOTIDE SEQUENCE</scope>
    <source>
        <strain evidence="3">JCM 18052</strain>
    </source>
</reference>
<dbReference type="InterPro" id="IPR013783">
    <property type="entry name" value="Ig-like_fold"/>
</dbReference>
<feature type="domain" description="Ig-like" evidence="2">
    <location>
        <begin position="586"/>
        <end position="665"/>
    </location>
</feature>
<dbReference type="PROSITE" id="PS50835">
    <property type="entry name" value="IG_LIKE"/>
    <property type="match status" value="1"/>
</dbReference>
<name>A0A934R0B8_9BACT</name>
<dbReference type="CDD" id="cd00096">
    <property type="entry name" value="Ig"/>
    <property type="match status" value="1"/>
</dbReference>
<evidence type="ECO:0000313" key="4">
    <source>
        <dbReference type="Proteomes" id="UP000600139"/>
    </source>
</evidence>
<dbReference type="InterPro" id="IPR041690">
    <property type="entry name" value="Cadherin_5"/>
</dbReference>
<dbReference type="InterPro" id="IPR007110">
    <property type="entry name" value="Ig-like_dom"/>
</dbReference>
<comment type="caution">
    <text evidence="3">The sequence shown here is derived from an EMBL/GenBank/DDBJ whole genome shotgun (WGS) entry which is preliminary data.</text>
</comment>
<protein>
    <submittedName>
        <fullName evidence="3">Cadherin-like domain-containing protein</fullName>
    </submittedName>
</protein>
<evidence type="ECO:0000256" key="1">
    <source>
        <dbReference type="SAM" id="SignalP"/>
    </source>
</evidence>
<dbReference type="EMBL" id="JAENIK010000004">
    <property type="protein sequence ID" value="MBK1814541.1"/>
    <property type="molecule type" value="Genomic_DNA"/>
</dbReference>
<accession>A0A934R0B8</accession>
<sequence length="1124" mass="115993">MKKTPSSPGAVPRYLAASLLLSLLPVTGQTLVNGNFDAQTFSSFPGYASANGGTVTGWTLSNTARTGLNSSTGPFWTAPCGPIPSAGNCAIIQASNAPASISQTVTGLTIGTRYNVSCRISARSGNTPSLVFSTDGDGPTVKLEVIAPPSTGALATATVFRNASFEFTATATSHLITFTNDRTSGDHTLLLDDVTVAPSATTSSWSFAPWTSDADSGIDSQYVYTHAHHLSLGKSWQPININGVDFNIGDGTGSNRFTLTNLNANFLNRTPNNLPANTGSYNLAKDFRYDGPNTGITLQNLKPNTQYVFTLYGLAFDAAGVYRSATFNSTVPGSNQLSVNLNHYGQGNGIRINHTYTTDALGSPVTISYPTHGSGTFHSGGFTNREAVASTPPVRWTVHPWSGDDTSGVSPNHPYTHAFKFGSATNLNVNGINFTGLAGGNPTGTNYTSAGLGSVYNNDVNAVTASGSILGRDFIFGGFPETHNLSGLTPGKNYVFTLYTVGWSDGVRRAALIGGTGEGSSVLHQDQYGNDQGARFEYTYTASASGTATITASGIDVAVTDPFDRKSIHTYAISNREADPYVNKTPEFTLQPVGATLGIGASYTLRGAAIGSETLSYQWKKGTADIPGETSPVLVLNGLTAADSGAYTLVVSNGVTVTSNVANVNVLENIPGYGNTGVGVDGQLLANGLVDPHFKLIVNPDDTSSDTVYVQTNLPGAWLANSATSKWIGPRANTAGAAGLVTPAGTPSDAGAGDGVYVYRARFDLTGFDLSTVLISGKWSTDNEGVKIRVNGTDVGFPNTVGTTFATLVPFSISNSAFPGLLTTGVNNIDFFVKNIDAGTGGGLTGLRIDEFTAVGAIPPGTPPHIAIQPVGGNGRHNSMVTLAVGATGSSPLTYQWFKGADPVPDATEATLPIYVEDFTAAGSYTVKVTGSGPTTVTSDPAVITVTNANPVTSFDDVGSTDQDVAKSINVADLLANDTSPDADGDTVNFTGVSAASSQGGTVSESDGIILYTPKAGFTGSDTFTYSVDDGGWGGTATETVIINVVSAAVTPPGNMTLVISGGTATGTFTGTAGKTYILQRSTTLQTGSWSTVDTEVAPPSGIVTVEDPAPPAGKAFYRIGYGN</sequence>
<proteinExistence type="predicted"/>